<dbReference type="InterPro" id="IPR003646">
    <property type="entry name" value="SH3-like_bac-type"/>
</dbReference>
<dbReference type="GO" id="GO:0006508">
    <property type="term" value="P:proteolysis"/>
    <property type="evidence" value="ECO:0007669"/>
    <property type="project" value="UniProtKB-KW"/>
</dbReference>
<protein>
    <recommendedName>
        <fullName evidence="11">Cell wall-associated hydrolase, NlpC family</fullName>
    </recommendedName>
</protein>
<dbReference type="InterPro" id="IPR052354">
    <property type="entry name" value="Cell_Wall_Dynamics_Protein"/>
</dbReference>
<comment type="similarity">
    <text evidence="1">Belongs to the peptidase C40 family.</text>
</comment>
<accession>A0A917W3J6</accession>
<dbReference type="Proteomes" id="UP000613840">
    <property type="component" value="Unassembled WGS sequence"/>
</dbReference>
<evidence type="ECO:0000259" key="8">
    <source>
        <dbReference type="PROSITE" id="PS51935"/>
    </source>
</evidence>
<sequence length="562" mass="58913">MSTMRRAGAVTALLAATGTAVAVGSVQMASAESATATAGVNIRSGPGTKYQIVGGLDAGQRITAVGQPKNGWVKVQFNGSTAYVSAAYLNLKSGTTTAGPAAIYTKGTKIATAALNVRQGPSLGSKVIGYIAEGQNVTLTGKQSRGFAEMLYGGQRAWVSGQYLASSMNSLPKDTGSRYATADLLVRTSTDADFKIITTVKKGTELQTTGATQNGYAQIVYQNAIRWVTAKYLSNQSVTGPTPSRPAETSSKSTSKTTSKSSSKSTSKSTAHKDARPTPTQATLPRVIGTRYATTSLIIRTTPGSDFKSITDVPTGTKLSITGKVSNGKAQVIYNGAAEWVTAQYLSTTLPKQDDDAPSGPTLPKIIGTRYATTELIIRNHSTADYKAYGSVPAGTELSITGVYKNQKAQIVYKGAVRWVTDDYLSKSKPGTPRNTGDAAPLVSNSNKGQIALAYAKAQLGKPYVYGAEGPSSFDCSGLVMRAWQQAGVNLPRTSQQQFNASPRVSLSNLKLGDLVFFYGPSPSHVGIYAGNGQVINAPRPGKTVEYTPISYMPVAGATRPG</sequence>
<feature type="chain" id="PRO_5039257856" description="Cell wall-associated hydrolase, NlpC family" evidence="6">
    <location>
        <begin position="23"/>
        <end position="562"/>
    </location>
</feature>
<dbReference type="Gene3D" id="2.30.30.40">
    <property type="entry name" value="SH3 Domains"/>
    <property type="match status" value="4"/>
</dbReference>
<organism evidence="9 10">
    <name type="scientific">Microlunatus endophyticus</name>
    <dbReference type="NCBI Taxonomy" id="1716077"/>
    <lineage>
        <taxon>Bacteria</taxon>
        <taxon>Bacillati</taxon>
        <taxon>Actinomycetota</taxon>
        <taxon>Actinomycetes</taxon>
        <taxon>Propionibacteriales</taxon>
        <taxon>Propionibacteriaceae</taxon>
        <taxon>Microlunatus</taxon>
    </lineage>
</organism>
<keyword evidence="3" id="KW-0378">Hydrolase</keyword>
<evidence type="ECO:0000256" key="5">
    <source>
        <dbReference type="SAM" id="MobiDB-lite"/>
    </source>
</evidence>
<comment type="caution">
    <text evidence="9">The sequence shown here is derived from an EMBL/GenBank/DDBJ whole genome shotgun (WGS) entry which is preliminary data.</text>
</comment>
<feature type="domain" description="SH3b" evidence="7">
    <location>
        <begin position="104"/>
        <end position="168"/>
    </location>
</feature>
<proteinExistence type="inferred from homology"/>
<dbReference type="Pfam" id="PF00877">
    <property type="entry name" value="NLPC_P60"/>
    <property type="match status" value="1"/>
</dbReference>
<evidence type="ECO:0000256" key="6">
    <source>
        <dbReference type="SAM" id="SignalP"/>
    </source>
</evidence>
<gene>
    <name evidence="9" type="ORF">GCM10011575_23230</name>
</gene>
<dbReference type="PANTHER" id="PTHR34408">
    <property type="entry name" value="FAMILY PROTEIN, PUTATIVE-RELATED"/>
    <property type="match status" value="1"/>
</dbReference>
<feature type="region of interest" description="Disordered" evidence="5">
    <location>
        <begin position="235"/>
        <end position="287"/>
    </location>
</feature>
<evidence type="ECO:0000256" key="1">
    <source>
        <dbReference type="ARBA" id="ARBA00007074"/>
    </source>
</evidence>
<dbReference type="GO" id="GO:0008234">
    <property type="term" value="F:cysteine-type peptidase activity"/>
    <property type="evidence" value="ECO:0007669"/>
    <property type="project" value="UniProtKB-KW"/>
</dbReference>
<evidence type="ECO:0000313" key="10">
    <source>
        <dbReference type="Proteomes" id="UP000613840"/>
    </source>
</evidence>
<dbReference type="PROSITE" id="PS51935">
    <property type="entry name" value="NLPC_P60"/>
    <property type="match status" value="1"/>
</dbReference>
<evidence type="ECO:0000256" key="2">
    <source>
        <dbReference type="ARBA" id="ARBA00022670"/>
    </source>
</evidence>
<feature type="domain" description="SH3b" evidence="7">
    <location>
        <begin position="173"/>
        <end position="237"/>
    </location>
</feature>
<dbReference type="SMART" id="SM00287">
    <property type="entry name" value="SH3b"/>
    <property type="match status" value="5"/>
</dbReference>
<keyword evidence="6" id="KW-0732">Signal</keyword>
<evidence type="ECO:0000259" key="7">
    <source>
        <dbReference type="PROSITE" id="PS51781"/>
    </source>
</evidence>
<keyword evidence="2" id="KW-0645">Protease</keyword>
<dbReference type="AlphaFoldDB" id="A0A917W3J6"/>
<name>A0A917W3J6_9ACTN</name>
<dbReference type="PANTHER" id="PTHR34408:SF1">
    <property type="entry name" value="GLYCOSYL HYDROLASE FAMILY 19 DOMAIN-CONTAINING PROTEIN HI_1415"/>
    <property type="match status" value="1"/>
</dbReference>
<dbReference type="EMBL" id="BMMZ01000005">
    <property type="protein sequence ID" value="GGL64128.1"/>
    <property type="molecule type" value="Genomic_DNA"/>
</dbReference>
<keyword evidence="10" id="KW-1185">Reference proteome</keyword>
<feature type="domain" description="SH3b" evidence="7">
    <location>
        <begin position="288"/>
        <end position="350"/>
    </location>
</feature>
<dbReference type="InterPro" id="IPR038765">
    <property type="entry name" value="Papain-like_cys_pep_sf"/>
</dbReference>
<evidence type="ECO:0000256" key="3">
    <source>
        <dbReference type="ARBA" id="ARBA00022801"/>
    </source>
</evidence>
<feature type="compositionally biased region" description="Low complexity" evidence="5">
    <location>
        <begin position="249"/>
        <end position="269"/>
    </location>
</feature>
<keyword evidence="4" id="KW-0788">Thiol protease</keyword>
<feature type="signal peptide" evidence="6">
    <location>
        <begin position="1"/>
        <end position="22"/>
    </location>
</feature>
<dbReference type="Pfam" id="PF08239">
    <property type="entry name" value="SH3_3"/>
    <property type="match status" value="2"/>
</dbReference>
<dbReference type="Gene3D" id="3.90.1720.10">
    <property type="entry name" value="endopeptidase domain like (from Nostoc punctiforme)"/>
    <property type="match status" value="1"/>
</dbReference>
<dbReference type="SUPFAM" id="SSF54001">
    <property type="entry name" value="Cysteine proteinases"/>
    <property type="match status" value="1"/>
</dbReference>
<reference evidence="9" key="1">
    <citation type="journal article" date="2014" name="Int. J. Syst. Evol. Microbiol.">
        <title>Complete genome sequence of Corynebacterium casei LMG S-19264T (=DSM 44701T), isolated from a smear-ripened cheese.</title>
        <authorList>
            <consortium name="US DOE Joint Genome Institute (JGI-PGF)"/>
            <person name="Walter F."/>
            <person name="Albersmeier A."/>
            <person name="Kalinowski J."/>
            <person name="Ruckert C."/>
        </authorList>
    </citation>
    <scope>NUCLEOTIDE SEQUENCE</scope>
    <source>
        <strain evidence="9">CGMCC 4.7306</strain>
    </source>
</reference>
<feature type="domain" description="NlpC/P60" evidence="8">
    <location>
        <begin position="446"/>
        <end position="562"/>
    </location>
</feature>
<evidence type="ECO:0000313" key="9">
    <source>
        <dbReference type="EMBL" id="GGL64128.1"/>
    </source>
</evidence>
<evidence type="ECO:0008006" key="11">
    <source>
        <dbReference type="Google" id="ProtNLM"/>
    </source>
</evidence>
<dbReference type="InterPro" id="IPR000064">
    <property type="entry name" value="NLP_P60_dom"/>
</dbReference>
<feature type="domain" description="SH3b" evidence="7">
    <location>
        <begin position="31"/>
        <end position="93"/>
    </location>
</feature>
<reference evidence="9" key="2">
    <citation type="submission" date="2020-09" db="EMBL/GenBank/DDBJ databases">
        <authorList>
            <person name="Sun Q."/>
            <person name="Zhou Y."/>
        </authorList>
    </citation>
    <scope>NUCLEOTIDE SEQUENCE</scope>
    <source>
        <strain evidence="9">CGMCC 4.7306</strain>
    </source>
</reference>
<dbReference type="PROSITE" id="PS51781">
    <property type="entry name" value="SH3B"/>
    <property type="match status" value="4"/>
</dbReference>
<evidence type="ECO:0000256" key="4">
    <source>
        <dbReference type="ARBA" id="ARBA00022807"/>
    </source>
</evidence>